<dbReference type="Gene3D" id="3.40.50.360">
    <property type="match status" value="1"/>
</dbReference>
<dbReference type="PANTHER" id="PTHR43278">
    <property type="entry name" value="NAD(P)H-DEPENDENT FMN-CONTAINING OXIDOREDUCTASE YWQN-RELATED"/>
    <property type="match status" value="1"/>
</dbReference>
<dbReference type="SUPFAM" id="SSF52218">
    <property type="entry name" value="Flavoproteins"/>
    <property type="match status" value="1"/>
</dbReference>
<keyword evidence="5" id="KW-1185">Reference proteome</keyword>
<reference evidence="4 5" key="1">
    <citation type="submission" date="2016-10" db="EMBL/GenBank/DDBJ databases">
        <authorList>
            <person name="de Groot N.N."/>
        </authorList>
    </citation>
    <scope>NUCLEOTIDE SEQUENCE [LARGE SCALE GENOMIC DNA]</scope>
    <source>
        <strain evidence="4 5">DSM 16981</strain>
    </source>
</reference>
<evidence type="ECO:0000313" key="4">
    <source>
        <dbReference type="EMBL" id="SDM10724.1"/>
    </source>
</evidence>
<dbReference type="GO" id="GO:0016491">
    <property type="term" value="F:oxidoreductase activity"/>
    <property type="evidence" value="ECO:0007669"/>
    <property type="project" value="InterPro"/>
</dbReference>
<accession>A0A1G9QI37</accession>
<evidence type="ECO:0000256" key="1">
    <source>
        <dbReference type="ARBA" id="ARBA00022630"/>
    </source>
</evidence>
<dbReference type="InterPro" id="IPR051796">
    <property type="entry name" value="ISF_SsuE-like"/>
</dbReference>
<gene>
    <name evidence="4" type="ORF">SAMN05660299_00250</name>
</gene>
<sequence length="208" mass="22843">MKVLMINGSPHEHGCTYIGLQEVEKTLQKHDIETEIFWLGNKPVYTCIACGKCAKTGTCVFTDDVANQVVDKINAGMDGLVIGSPVHFASATGIVTAVMDRVFCCVKKTVQKKVGAAVVSCRRGGAATTFDQLNKYFSITNMPIVPSLYWNQIHGNTPEEAKQDLEGMQTMRILGENMAWLMTCLAICGKAGVPEPQYEDKIMTNFIR</sequence>
<name>A0A1G9QI37_9FIRM</name>
<dbReference type="EMBL" id="FNHQ01000001">
    <property type="protein sequence ID" value="SDM10724.1"/>
    <property type="molecule type" value="Genomic_DNA"/>
</dbReference>
<dbReference type="OrthoDB" id="9790975at2"/>
<keyword evidence="1" id="KW-0285">Flavoprotein</keyword>
<dbReference type="Proteomes" id="UP000199309">
    <property type="component" value="Unassembled WGS sequence"/>
</dbReference>
<organism evidence="4 5">
    <name type="scientific">Megasphaera paucivorans</name>
    <dbReference type="NCBI Taxonomy" id="349095"/>
    <lineage>
        <taxon>Bacteria</taxon>
        <taxon>Bacillati</taxon>
        <taxon>Bacillota</taxon>
        <taxon>Negativicutes</taxon>
        <taxon>Veillonellales</taxon>
        <taxon>Veillonellaceae</taxon>
        <taxon>Megasphaera</taxon>
    </lineage>
</organism>
<dbReference type="InterPro" id="IPR005025">
    <property type="entry name" value="FMN_Rdtase-like_dom"/>
</dbReference>
<evidence type="ECO:0000256" key="2">
    <source>
        <dbReference type="ARBA" id="ARBA00022643"/>
    </source>
</evidence>
<evidence type="ECO:0000313" key="5">
    <source>
        <dbReference type="Proteomes" id="UP000199309"/>
    </source>
</evidence>
<evidence type="ECO:0000259" key="3">
    <source>
        <dbReference type="Pfam" id="PF03358"/>
    </source>
</evidence>
<dbReference type="PANTHER" id="PTHR43278:SF4">
    <property type="entry name" value="NAD(P)H-DEPENDENT FMN-CONTAINING OXIDOREDUCTASE YWQN-RELATED"/>
    <property type="match status" value="1"/>
</dbReference>
<keyword evidence="2" id="KW-0288">FMN</keyword>
<protein>
    <submittedName>
        <fullName evidence="4">Multimeric flavodoxin WrbA</fullName>
    </submittedName>
</protein>
<dbReference type="STRING" id="349095.SAMN05660299_00250"/>
<dbReference type="InterPro" id="IPR029039">
    <property type="entry name" value="Flavoprotein-like_sf"/>
</dbReference>
<feature type="domain" description="NADPH-dependent FMN reductase-like" evidence="3">
    <location>
        <begin position="1"/>
        <end position="151"/>
    </location>
</feature>
<dbReference type="Pfam" id="PF03358">
    <property type="entry name" value="FMN_red"/>
    <property type="match status" value="1"/>
</dbReference>
<proteinExistence type="predicted"/>
<dbReference type="RefSeq" id="WP_091647456.1">
    <property type="nucleotide sequence ID" value="NZ_FNHQ01000001.1"/>
</dbReference>
<dbReference type="AlphaFoldDB" id="A0A1G9QI37"/>